<dbReference type="OrthoDB" id="1247465at2"/>
<dbReference type="AlphaFoldDB" id="A0A3M6QPS8"/>
<dbReference type="InterPro" id="IPR007372">
    <property type="entry name" value="Lipid/polyisoprenoid-bd_YceI"/>
</dbReference>
<dbReference type="Proteomes" id="UP000278006">
    <property type="component" value="Unassembled WGS sequence"/>
</dbReference>
<dbReference type="PANTHER" id="PTHR34406:SF1">
    <property type="entry name" value="PROTEIN YCEI"/>
    <property type="match status" value="1"/>
</dbReference>
<protein>
    <submittedName>
        <fullName evidence="2">YceI family protein</fullName>
    </submittedName>
</protein>
<dbReference type="EMBL" id="RDQO01000004">
    <property type="protein sequence ID" value="RMX05056.1"/>
    <property type="molecule type" value="Genomic_DNA"/>
</dbReference>
<evidence type="ECO:0000259" key="1">
    <source>
        <dbReference type="SMART" id="SM00867"/>
    </source>
</evidence>
<dbReference type="SUPFAM" id="SSF101874">
    <property type="entry name" value="YceI-like"/>
    <property type="match status" value="1"/>
</dbReference>
<feature type="domain" description="Lipid/polyisoprenoid-binding YceI-like" evidence="1">
    <location>
        <begin position="19"/>
        <end position="179"/>
    </location>
</feature>
<accession>A0A3M6QPS8</accession>
<dbReference type="PANTHER" id="PTHR34406">
    <property type="entry name" value="PROTEIN YCEI"/>
    <property type="match status" value="1"/>
</dbReference>
<sequence>MLVAAGLSLLVFGPVAWSQQALVAPQSEIKFTFKQLGVPVSGHFKSFEADVQLDPADLAASSVKLDVDTGSATIGDAQTDAELVKQPWFDTAQFPKASFVSSSIKPLQDGQYEADGTLTIKGVSSAVKVPVTLEQTGDVTVASGRLPIQRLGYKIGDGDWSDTSVVADEVQVQFKFTLTGVGKL</sequence>
<name>A0A3M6QPS8_9BURK</name>
<dbReference type="Pfam" id="PF04264">
    <property type="entry name" value="YceI"/>
    <property type="match status" value="1"/>
</dbReference>
<evidence type="ECO:0000313" key="2">
    <source>
        <dbReference type="EMBL" id="RMX05056.1"/>
    </source>
</evidence>
<comment type="caution">
    <text evidence="2">The sequence shown here is derived from an EMBL/GenBank/DDBJ whole genome shotgun (WGS) entry which is preliminary data.</text>
</comment>
<reference evidence="2 3" key="1">
    <citation type="submission" date="2018-10" db="EMBL/GenBank/DDBJ databases">
        <title>Draft genome of Cortibacter populi DSM10536.</title>
        <authorList>
            <person name="Bernier A.-M."/>
            <person name="Bernard K."/>
        </authorList>
    </citation>
    <scope>NUCLEOTIDE SEQUENCE [LARGE SCALE GENOMIC DNA]</scope>
    <source>
        <strain evidence="2 3">DSM 105136</strain>
    </source>
</reference>
<dbReference type="Gene3D" id="2.40.128.110">
    <property type="entry name" value="Lipid/polyisoprenoid-binding, YceI-like"/>
    <property type="match status" value="1"/>
</dbReference>
<proteinExistence type="predicted"/>
<organism evidence="2 3">
    <name type="scientific">Corticibacter populi</name>
    <dbReference type="NCBI Taxonomy" id="1550736"/>
    <lineage>
        <taxon>Bacteria</taxon>
        <taxon>Pseudomonadati</taxon>
        <taxon>Pseudomonadota</taxon>
        <taxon>Betaproteobacteria</taxon>
        <taxon>Burkholderiales</taxon>
        <taxon>Comamonadaceae</taxon>
        <taxon>Corticibacter</taxon>
    </lineage>
</organism>
<evidence type="ECO:0000313" key="3">
    <source>
        <dbReference type="Proteomes" id="UP000278006"/>
    </source>
</evidence>
<dbReference type="SMART" id="SM00867">
    <property type="entry name" value="YceI"/>
    <property type="match status" value="1"/>
</dbReference>
<dbReference type="InterPro" id="IPR036761">
    <property type="entry name" value="TTHA0802/YceI-like_sf"/>
</dbReference>
<keyword evidence="3" id="KW-1185">Reference proteome</keyword>
<gene>
    <name evidence="2" type="ORF">D8I35_12875</name>
</gene>